<keyword evidence="1" id="KW-0175">Coiled coil</keyword>
<dbReference type="EMBL" id="LR796758">
    <property type="protein sequence ID" value="CAB4163818.1"/>
    <property type="molecule type" value="Genomic_DNA"/>
</dbReference>
<evidence type="ECO:0000313" key="4">
    <source>
        <dbReference type="EMBL" id="CAB4186828.1"/>
    </source>
</evidence>
<reference evidence="5" key="1">
    <citation type="submission" date="2020-05" db="EMBL/GenBank/DDBJ databases">
        <authorList>
            <person name="Chiriac C."/>
            <person name="Salcher M."/>
            <person name="Ghai R."/>
            <person name="Kavagutti S V."/>
        </authorList>
    </citation>
    <scope>NUCLEOTIDE SEQUENCE</scope>
</reference>
<accession>A0A6J5T1K3</accession>
<dbReference type="EMBL" id="LR797099">
    <property type="protein sequence ID" value="CAB4186828.1"/>
    <property type="molecule type" value="Genomic_DNA"/>
</dbReference>
<dbReference type="EMBL" id="LR796776">
    <property type="protein sequence ID" value="CAB4165520.1"/>
    <property type="molecule type" value="Genomic_DNA"/>
</dbReference>
<organism evidence="5">
    <name type="scientific">uncultured Caudovirales phage</name>
    <dbReference type="NCBI Taxonomy" id="2100421"/>
    <lineage>
        <taxon>Viruses</taxon>
        <taxon>Duplodnaviria</taxon>
        <taxon>Heunggongvirae</taxon>
        <taxon>Uroviricota</taxon>
        <taxon>Caudoviricetes</taxon>
        <taxon>Peduoviridae</taxon>
        <taxon>Maltschvirus</taxon>
        <taxon>Maltschvirus maltsch</taxon>
    </lineage>
</organism>
<name>A0A6J5T1K3_9CAUD</name>
<protein>
    <submittedName>
        <fullName evidence="5">Uncharacterized protein</fullName>
    </submittedName>
</protein>
<evidence type="ECO:0000313" key="3">
    <source>
        <dbReference type="EMBL" id="CAB4165520.1"/>
    </source>
</evidence>
<proteinExistence type="predicted"/>
<dbReference type="EMBL" id="LR797502">
    <property type="protein sequence ID" value="CAB4221568.1"/>
    <property type="molecule type" value="Genomic_DNA"/>
</dbReference>
<gene>
    <name evidence="4" type="ORF">UFOVP1146_174</name>
    <name evidence="5" type="ORF">UFOVP1638_391</name>
    <name evidence="2" type="ORF">UFOVP812_87</name>
    <name evidence="3" type="ORF">UFOVP818_56</name>
</gene>
<sequence>MTYSALGGSEMSDAETSAVYAQEIMRLEKELAALHQDAASKWAFLEWRDRAENAEAELTALRKDAERLDWLEAWHDCSDITGHKYKGMGIELVERGSDGWHFAGDYKPENSTDYDTLREIIDAATEKGKNNGNV</sequence>
<evidence type="ECO:0000256" key="1">
    <source>
        <dbReference type="SAM" id="Coils"/>
    </source>
</evidence>
<evidence type="ECO:0000313" key="5">
    <source>
        <dbReference type="EMBL" id="CAB4221568.1"/>
    </source>
</evidence>
<evidence type="ECO:0000313" key="2">
    <source>
        <dbReference type="EMBL" id="CAB4163818.1"/>
    </source>
</evidence>
<feature type="coiled-coil region" evidence="1">
    <location>
        <begin position="17"/>
        <end position="71"/>
    </location>
</feature>